<evidence type="ECO:0000256" key="4">
    <source>
        <dbReference type="ARBA" id="ARBA00022737"/>
    </source>
</evidence>
<comment type="subcellular location">
    <subcellularLocation>
        <location evidence="1">Cytoplasm</location>
    </subcellularLocation>
</comment>
<dbReference type="Pfam" id="PF17760">
    <property type="entry name" value="UvrA_inter"/>
    <property type="match status" value="2"/>
</dbReference>
<evidence type="ECO:0000313" key="18">
    <source>
        <dbReference type="EMBL" id="RUL87386.1"/>
    </source>
</evidence>
<evidence type="ECO:0000259" key="17">
    <source>
        <dbReference type="PROSITE" id="PS50893"/>
    </source>
</evidence>
<dbReference type="RefSeq" id="WP_126725750.1">
    <property type="nucleotide sequence ID" value="NZ_RYZH01000022.1"/>
</dbReference>
<sequence>MAMGDIVVRGAREHNLRDVSLELPRGALICFTGVSGSGKSSLAFDTLYAEGQRRYVESLSSYARQFLGQLPKPDVDRIDGLSPSISIQQKTGGRNPRSTVGTITEIHDHLRVLFARVGRQHCPSCGRPVAAQSREQIVARILEQPSGTAITVLAPVIRGQKGEHRDRFAELSRAGYVRVRVDGRIVTLSDPPSLDRQVKHDIEVVIDRIKLGPSARPRLAEAVEAALRLGDETVIVAVEDRPDLVLSSRYACASCGIGFDAPSPQLFSFNSPQGMCSSCDGLGVRHDFDPELLVPDPSRSVWDGAIAPIGPVKTLGKWKRHLYEGFAANLEAEGEGLKKGALLRTPWEELSPEHRSAWLFGTGDRTIVYRWRNRGRHWSHAGSWKGIAVELLEKYRGSQGGPHRAALEPYMRSMTCPDCGGARLNDRARSVLVGGRSLPELEAMDLGTLSRWFDALSGGEGGGSDSLPEPLDPLSMRIAEELLKEIRGRLTFLTDVGLEYLTLDRSAPTLSGGEAQRIRLASQVGAGLVGVLYILDEPSIGLHPRDNDRLIATLQRLRDIGNTVVVVEHDEDTMRAADLIVDFGPGPGIKGGQVVARGDLCSVARNPRSVTGQYLSGRKMIAVPEERRGASDRWLRIVGARQNNLRGVDVSLPIGRFVCVTGVSGSGKSSLVRDILRDALARDLNGAKVEPGRHDRIEGVDQLDKIIDIDQSPIGRTPRSNAATYIKLFDEIRDLYTKLPESKTRGYKPGRFSFNVPGGRCEACEGNGSNRLEMDFLADVWVTCPVCEGHRFNRETLHCRFKGKSISDVLEMDVQEALEHFANIPKIEAMLRTLHDVGLDYLKLGQPSPTLSGGEAQRIKLARELVKKGTGKTLYVLDEPTTGLHFEDIRRLLDVLHGFVEQGNTVVVIEHNLDVIKTADWIIDLGPEGGAGGGRIVAEGTPEHVAAVPESHTGRALARVLSGPVGVPEHSRNGTPRKAGAAELKEISIEGASQHNLKGIDVRIPRNRMTVCSGPSGSGKSSLAMDTLYAEGQRRYVESLSSYARQFLSPLQKPKVERVTGLSPAISIEQKTTSKSPRSTVGTVTEIHDYLRILYARLGHMHCPSCGTPVGTQTSDEIVEKILHHPEGTRISIMAPVDRKEGDDYAPLWDELRGSGFARVRVDGVSHSLDEPPTLNRRQRHRIEVVVDRAVVRRSTRSRLADAVEAALDLGRGVVLVAKVGDKADEARWPVRRFSQHRSCEGCGRSFEELSPHHFSFNSPIGWCPSCEGLGVQLGADPAALIPDGRKSLRGGAVVVWPAIDQNPTFARMIEAMARSLGIDPDSPFDELEARHRRMILHGSGEHWFEVPASAESPGFRFQYKGLFPALEEAGRLSYLYRAKLRGLVAEASCSTCMGGRLRDDAAAVRFKGFTIDQVSNCPLGRAYTFFKGLKLSGDERHIAGDLIREIRDRLRFLVDVGLDYLSLSRSAPTLSGGESQRIRLASQIGSGLTGVLYVLDEPTIGLHPRDNARLLGALRRLRDLGNTLVLVEHDREVIEAADHLIDLGPGSGDGGGRVTAAGAPARVKKAARSLTGRYLAGKASIPIPSNRRPCDGPALVVRGARHHNLKGIDVAFPIGAVTVVSGVSGSGKSSLVEDVLMKACSQALHRSQVTPGRHEAIEGLDRIDKVISVDQSPIGGTPNSTPATYTGAFDLMRELFARLPEAKIRGYGPGRFSFNIPGGRCEACEGAGQKRIEMHFLPDVWVSCESCGGSRYTRETLTVTYRGKSIAEVLELKVDAALELFAAVPKLRRVLQTLHDVGLGYLPLGQPAPTLSGGEAQRIKLAAELARPQTGKTLYILDEPTTGLHADDVRKLLDVIHRLADLGNTVVIIEHNLDVIKTADWVVDIGPEAGERGGSVVAAGPPEEIVRAKRSLTGAVLKPVLEAGPVADRPRYDPVAAARRELAEARKAAEALGEDQAVAPPWETDGRRWHTRDRVTRTGKPARWDGEALGLVVDRIAAIEGFSEPDWSKRTLVRISGKAPGPGVPPFFEASTGFEWYLLLRFRFPNGSGFSPTSIQKELGLQPFDRLATPVLCDLPRVSIGPVTTTSSELVIAAHSAEELSTPAFDALLRRLADAYLGRGAVDPWGDAKERTRALLSATGRR</sequence>
<feature type="domain" description="ABC transporter" evidence="17">
    <location>
        <begin position="628"/>
        <end position="958"/>
    </location>
</feature>
<dbReference type="InterPro" id="IPR017871">
    <property type="entry name" value="ABC_transporter-like_CS"/>
</dbReference>
<dbReference type="CDD" id="cd03271">
    <property type="entry name" value="ABC_UvrA_II"/>
    <property type="match status" value="2"/>
</dbReference>
<dbReference type="PROSITE" id="PS50893">
    <property type="entry name" value="ABC_TRANSPORTER_2"/>
    <property type="match status" value="2"/>
</dbReference>
<accession>A0A432MJT8</accession>
<feature type="domain" description="ABC transporter" evidence="17">
    <location>
        <begin position="1591"/>
        <end position="1919"/>
    </location>
</feature>
<evidence type="ECO:0000256" key="8">
    <source>
        <dbReference type="ARBA" id="ARBA00022771"/>
    </source>
</evidence>
<dbReference type="InterPro" id="IPR003593">
    <property type="entry name" value="AAA+_ATPase"/>
</dbReference>
<keyword evidence="12" id="KW-0238">DNA-binding</keyword>
<keyword evidence="13" id="KW-0234">DNA repair</keyword>
<organism evidence="18 19">
    <name type="scientific">Tautonia sociabilis</name>
    <dbReference type="NCBI Taxonomy" id="2080755"/>
    <lineage>
        <taxon>Bacteria</taxon>
        <taxon>Pseudomonadati</taxon>
        <taxon>Planctomycetota</taxon>
        <taxon>Planctomycetia</taxon>
        <taxon>Isosphaerales</taxon>
        <taxon>Isosphaeraceae</taxon>
        <taxon>Tautonia</taxon>
    </lineage>
</organism>
<dbReference type="InterPro" id="IPR004602">
    <property type="entry name" value="UvrA"/>
</dbReference>
<dbReference type="Proteomes" id="UP000280296">
    <property type="component" value="Unassembled WGS sequence"/>
</dbReference>
<evidence type="ECO:0000256" key="10">
    <source>
        <dbReference type="ARBA" id="ARBA00022840"/>
    </source>
</evidence>
<dbReference type="Gene3D" id="3.40.50.300">
    <property type="entry name" value="P-loop containing nucleotide triphosphate hydrolases"/>
    <property type="match status" value="4"/>
</dbReference>
<evidence type="ECO:0000256" key="3">
    <source>
        <dbReference type="ARBA" id="ARBA00022723"/>
    </source>
</evidence>
<evidence type="ECO:0000256" key="2">
    <source>
        <dbReference type="ARBA" id="ARBA00022490"/>
    </source>
</evidence>
<reference evidence="18 19" key="2">
    <citation type="submission" date="2019-01" db="EMBL/GenBank/DDBJ databases">
        <title>Tautonia sociabilis, a novel thermotolerant planctomycete of Isosphaeraceae family, isolated from a 4000 m deep subterranean habitat.</title>
        <authorList>
            <person name="Kovaleva O.L."/>
            <person name="Elcheninov A.G."/>
            <person name="Van Heerden E."/>
            <person name="Toshchakov S.V."/>
            <person name="Novikov A."/>
            <person name="Bonch-Osmolovskaya E.A."/>
            <person name="Kublanov I.V."/>
        </authorList>
    </citation>
    <scope>NUCLEOTIDE SEQUENCE [LARGE SCALE GENOMIC DNA]</scope>
    <source>
        <strain evidence="18 19">GM2012</strain>
    </source>
</reference>
<evidence type="ECO:0000256" key="16">
    <source>
        <dbReference type="ARBA" id="ARBA00042156"/>
    </source>
</evidence>
<dbReference type="Pfam" id="PF17755">
    <property type="entry name" value="UvrA_DNA-bind"/>
    <property type="match status" value="2"/>
</dbReference>
<evidence type="ECO:0000256" key="5">
    <source>
        <dbReference type="ARBA" id="ARBA00022741"/>
    </source>
</evidence>
<dbReference type="GO" id="GO:0004518">
    <property type="term" value="F:nuclease activity"/>
    <property type="evidence" value="ECO:0007669"/>
    <property type="project" value="UniProtKB-KW"/>
</dbReference>
<keyword evidence="8" id="KW-0863">Zinc-finger</keyword>
<dbReference type="GO" id="GO:0016887">
    <property type="term" value="F:ATP hydrolysis activity"/>
    <property type="evidence" value="ECO:0007669"/>
    <property type="project" value="InterPro"/>
</dbReference>
<evidence type="ECO:0000313" key="19">
    <source>
        <dbReference type="Proteomes" id="UP000280296"/>
    </source>
</evidence>
<keyword evidence="7" id="KW-0228">DNA excision</keyword>
<name>A0A432MJT8_9BACT</name>
<keyword evidence="5" id="KW-0547">Nucleotide-binding</keyword>
<dbReference type="Gene3D" id="1.10.8.280">
    <property type="entry name" value="ABC transporter ATPase domain-like"/>
    <property type="match status" value="2"/>
</dbReference>
<keyword evidence="11" id="KW-0267">Excision nuclease</keyword>
<keyword evidence="6" id="KW-0227">DNA damage</keyword>
<dbReference type="EMBL" id="RYZH01000022">
    <property type="protein sequence ID" value="RUL87386.1"/>
    <property type="molecule type" value="Genomic_DNA"/>
</dbReference>
<dbReference type="GO" id="GO:0009380">
    <property type="term" value="C:excinuclease repair complex"/>
    <property type="evidence" value="ECO:0007669"/>
    <property type="project" value="InterPro"/>
</dbReference>
<evidence type="ECO:0000256" key="14">
    <source>
        <dbReference type="ARBA" id="ARBA00038000"/>
    </source>
</evidence>
<dbReference type="InterPro" id="IPR041552">
    <property type="entry name" value="UvrA_DNA-bd"/>
</dbReference>
<keyword evidence="3" id="KW-0479">Metal-binding</keyword>
<evidence type="ECO:0000256" key="13">
    <source>
        <dbReference type="ARBA" id="ARBA00023204"/>
    </source>
</evidence>
<dbReference type="GO" id="GO:0008270">
    <property type="term" value="F:zinc ion binding"/>
    <property type="evidence" value="ECO:0007669"/>
    <property type="project" value="UniProtKB-KW"/>
</dbReference>
<dbReference type="GO" id="GO:0006289">
    <property type="term" value="P:nucleotide-excision repair"/>
    <property type="evidence" value="ECO:0007669"/>
    <property type="project" value="InterPro"/>
</dbReference>
<protein>
    <recommendedName>
        <fullName evidence="15">UvrABC system protein A</fullName>
    </recommendedName>
    <alternativeName>
        <fullName evidence="16">Excinuclease ABC subunit A</fullName>
    </alternativeName>
</protein>
<reference evidence="18 19" key="1">
    <citation type="submission" date="2018-12" db="EMBL/GenBank/DDBJ databases">
        <authorList>
            <person name="Toschakov S.V."/>
        </authorList>
    </citation>
    <scope>NUCLEOTIDE SEQUENCE [LARGE SCALE GENOMIC DNA]</scope>
    <source>
        <strain evidence="18 19">GM2012</strain>
    </source>
</reference>
<keyword evidence="2" id="KW-0963">Cytoplasm</keyword>
<gene>
    <name evidence="18" type="primary">uvrA</name>
    <name evidence="18" type="ORF">TsocGM_12715</name>
</gene>
<keyword evidence="9" id="KW-0862">Zinc</keyword>
<dbReference type="PANTHER" id="PTHR43152">
    <property type="entry name" value="UVRABC SYSTEM PROTEIN A"/>
    <property type="match status" value="1"/>
</dbReference>
<evidence type="ECO:0000256" key="1">
    <source>
        <dbReference type="ARBA" id="ARBA00004496"/>
    </source>
</evidence>
<evidence type="ECO:0000256" key="9">
    <source>
        <dbReference type="ARBA" id="ARBA00022833"/>
    </source>
</evidence>
<dbReference type="InterPro" id="IPR013815">
    <property type="entry name" value="ATP_grasp_subdomain_1"/>
</dbReference>
<dbReference type="GO" id="GO:0003677">
    <property type="term" value="F:DNA binding"/>
    <property type="evidence" value="ECO:0007669"/>
    <property type="project" value="UniProtKB-KW"/>
</dbReference>
<dbReference type="InterPro" id="IPR041102">
    <property type="entry name" value="UvrA_inter"/>
</dbReference>
<keyword evidence="19" id="KW-1185">Reference proteome</keyword>
<dbReference type="SUPFAM" id="SSF52540">
    <property type="entry name" value="P-loop containing nucleoside triphosphate hydrolases"/>
    <property type="match status" value="4"/>
</dbReference>
<dbReference type="NCBIfam" id="TIGR00630">
    <property type="entry name" value="uvra"/>
    <property type="match status" value="2"/>
</dbReference>
<dbReference type="PANTHER" id="PTHR43152:SF3">
    <property type="entry name" value="UVRABC SYSTEM PROTEIN A"/>
    <property type="match status" value="1"/>
</dbReference>
<evidence type="ECO:0000256" key="6">
    <source>
        <dbReference type="ARBA" id="ARBA00022763"/>
    </source>
</evidence>
<dbReference type="Gene3D" id="3.30.1490.20">
    <property type="entry name" value="ATP-grasp fold, A domain"/>
    <property type="match status" value="2"/>
</dbReference>
<dbReference type="Gene3D" id="1.20.1580.10">
    <property type="entry name" value="ABC transporter ATPase like domain"/>
    <property type="match status" value="4"/>
</dbReference>
<evidence type="ECO:0000256" key="7">
    <source>
        <dbReference type="ARBA" id="ARBA00022769"/>
    </source>
</evidence>
<proteinExistence type="inferred from homology"/>
<evidence type="ECO:0000256" key="11">
    <source>
        <dbReference type="ARBA" id="ARBA00022881"/>
    </source>
</evidence>
<dbReference type="InterPro" id="IPR027417">
    <property type="entry name" value="P-loop_NTPase"/>
</dbReference>
<keyword evidence="10" id="KW-0067">ATP-binding</keyword>
<comment type="similarity">
    <text evidence="14">Belongs to the ABC transporter superfamily. UvrA family.</text>
</comment>
<dbReference type="NCBIfam" id="NF001503">
    <property type="entry name" value="PRK00349.1"/>
    <property type="match status" value="2"/>
</dbReference>
<dbReference type="PROSITE" id="PS00211">
    <property type="entry name" value="ABC_TRANSPORTER_1"/>
    <property type="match status" value="4"/>
</dbReference>
<dbReference type="OrthoDB" id="9809851at2"/>
<keyword evidence="4" id="KW-0677">Repeat</keyword>
<dbReference type="GO" id="GO:0005524">
    <property type="term" value="F:ATP binding"/>
    <property type="evidence" value="ECO:0007669"/>
    <property type="project" value="UniProtKB-KW"/>
</dbReference>
<comment type="caution">
    <text evidence="18">The sequence shown here is derived from an EMBL/GenBank/DDBJ whole genome shotgun (WGS) entry which is preliminary data.</text>
</comment>
<evidence type="ECO:0000256" key="15">
    <source>
        <dbReference type="ARBA" id="ARBA00039316"/>
    </source>
</evidence>
<dbReference type="SMART" id="SM00382">
    <property type="entry name" value="AAA"/>
    <property type="match status" value="4"/>
</dbReference>
<evidence type="ECO:0000256" key="12">
    <source>
        <dbReference type="ARBA" id="ARBA00023125"/>
    </source>
</evidence>
<dbReference type="InterPro" id="IPR003439">
    <property type="entry name" value="ABC_transporter-like_ATP-bd"/>
</dbReference>
<dbReference type="GO" id="GO:0005737">
    <property type="term" value="C:cytoplasm"/>
    <property type="evidence" value="ECO:0007669"/>
    <property type="project" value="UniProtKB-SubCell"/>
</dbReference>